<gene>
    <name evidence="3" type="ORF">G4D54_19560</name>
</gene>
<organism evidence="3 4">
    <name type="scientific">Clostridium innocuum</name>
    <dbReference type="NCBI Taxonomy" id="1522"/>
    <lineage>
        <taxon>Bacteria</taxon>
        <taxon>Bacillati</taxon>
        <taxon>Bacillota</taxon>
        <taxon>Clostridia</taxon>
        <taxon>Eubacteriales</taxon>
        <taxon>Clostridiaceae</taxon>
        <taxon>Clostridium</taxon>
    </lineage>
</organism>
<feature type="domain" description="Tail spike" evidence="1">
    <location>
        <begin position="90"/>
        <end position="329"/>
    </location>
</feature>
<accession>A0AAP9MII7</accession>
<dbReference type="InterPro" id="IPR010572">
    <property type="entry name" value="Tail_dom"/>
</dbReference>
<dbReference type="RefSeq" id="WP_008728355.1">
    <property type="nucleotide sequence ID" value="NZ_BAAACC010000023.1"/>
</dbReference>
<dbReference type="InterPro" id="IPR044051">
    <property type="entry name" value="Prophage_tail_N"/>
</dbReference>
<dbReference type="Pfam" id="PF06605">
    <property type="entry name" value="Prophage_tail"/>
    <property type="match status" value="1"/>
</dbReference>
<proteinExistence type="predicted"/>
<dbReference type="GeneID" id="61927783"/>
<dbReference type="NCBIfam" id="TIGR01665">
    <property type="entry name" value="put_anti_recept"/>
    <property type="match status" value="1"/>
</dbReference>
<evidence type="ECO:0008006" key="5">
    <source>
        <dbReference type="Google" id="ProtNLM"/>
    </source>
</evidence>
<evidence type="ECO:0000313" key="3">
    <source>
        <dbReference type="EMBL" id="QJA04467.1"/>
    </source>
</evidence>
<sequence length="569" mass="64863">MLEIYTKEGWLPITNRQNYYTSYEYDGTQTLCFDISPSDEMYRYIANETSVRNEENRYLIKDINKRKTACTITCSLDMDDWHQNEPYLNTKDIAKFQTKSLSEILEAIKPSGWSILNAGIRDYRRTLEMEDASDYEVLFKCQEIFSVTYEVRTLDKQIVVKDPEQVIDKGIYITPQLNLESVKMKGNSKDFATRITAYGKQNEDGSYVNFASINGGKTYVEDNKYAGKVHPIWIVWKDERYTIPENLLADAKKKLKEQAYPVLSFEVTVNDLAETDDRYSFLKMGLYDIAHVIIDEHTEIIEKVIKLQRHHDSPEKNKITLSSEPQTITGKVNDAISILGNDGEKLKGSVLQQAQEMATKLINAWAEKGYIYQTQNEIYILDALPKENAKYCIRMNLGGIAFSQNGWQGPYNSAWTIDGKFNADFITAGTLRGIRIMIGDNFSVMEDGTMKCADATMRNVTVESGTFKGNLTTNYDAYIGHNLHLSHEVGMFSQITLGENGDTAITMSDDQIRIGILNNNQDLLSRPFISITKDDIFLNLNEDNHIRISSILGVTMKTKGKVIDMNYDI</sequence>
<dbReference type="SUPFAM" id="SSF51161">
    <property type="entry name" value="Trimeric LpxA-like enzymes"/>
    <property type="match status" value="1"/>
</dbReference>
<dbReference type="AlphaFoldDB" id="A0AAP9MII7"/>
<dbReference type="Proteomes" id="UP000503330">
    <property type="component" value="Chromosome"/>
</dbReference>
<evidence type="ECO:0000259" key="1">
    <source>
        <dbReference type="Pfam" id="PF06605"/>
    </source>
</evidence>
<dbReference type="EMBL" id="CP048838">
    <property type="protein sequence ID" value="QJA04467.1"/>
    <property type="molecule type" value="Genomic_DNA"/>
</dbReference>
<protein>
    <recommendedName>
        <fullName evidence="5">Prophage tail endopeptidase domain-containing protein</fullName>
    </recommendedName>
</protein>
<dbReference type="Pfam" id="PF18994">
    <property type="entry name" value="Prophage_tailD1"/>
    <property type="match status" value="1"/>
</dbReference>
<dbReference type="InterPro" id="IPR011004">
    <property type="entry name" value="Trimer_LpxA-like_sf"/>
</dbReference>
<feature type="domain" description="Prophage endopeptidase tail N-terminal" evidence="2">
    <location>
        <begin position="14"/>
        <end position="69"/>
    </location>
</feature>
<evidence type="ECO:0000313" key="4">
    <source>
        <dbReference type="Proteomes" id="UP000503330"/>
    </source>
</evidence>
<name>A0AAP9MII7_CLOIN</name>
<reference evidence="3 4" key="1">
    <citation type="submission" date="2020-02" db="EMBL/GenBank/DDBJ databases">
        <authorList>
            <person name="Kociolek L.K."/>
            <person name="Ozer E.A."/>
        </authorList>
    </citation>
    <scope>NUCLEOTIDE SEQUENCE [LARGE SCALE GENOMIC DNA]</scope>
    <source>
        <strain evidence="3 4">ATCC 14501</strain>
    </source>
</reference>
<evidence type="ECO:0000259" key="2">
    <source>
        <dbReference type="Pfam" id="PF18994"/>
    </source>
</evidence>
<dbReference type="InterPro" id="IPR007119">
    <property type="entry name" value="Phage_tail_spike_N"/>
</dbReference>